<dbReference type="AlphaFoldDB" id="A0AAD1YUT2"/>
<dbReference type="EMBL" id="OU503038">
    <property type="protein sequence ID" value="CAI9757490.1"/>
    <property type="molecule type" value="Genomic_DNA"/>
</dbReference>
<evidence type="ECO:0000313" key="2">
    <source>
        <dbReference type="Proteomes" id="UP000834106"/>
    </source>
</evidence>
<accession>A0AAD1YUT2</accession>
<sequence length="146" mass="16876">MKAINVISLLTPEMLEKIEADFQNRPKRPDSYSKSHNASLQKPKRDVIFDNTLRSAHFRNWPIETIHRLQVQGLISTTTIWNPRKGRLESLLPLHSSPSQIALPSSLNAQATQIGLPHHHIYVQWVVWPGLAYHSHTFRRFEEAGW</sequence>
<evidence type="ECO:0000313" key="1">
    <source>
        <dbReference type="EMBL" id="CAI9757490.1"/>
    </source>
</evidence>
<organism evidence="1 2">
    <name type="scientific">Fraxinus pennsylvanica</name>
    <dbReference type="NCBI Taxonomy" id="56036"/>
    <lineage>
        <taxon>Eukaryota</taxon>
        <taxon>Viridiplantae</taxon>
        <taxon>Streptophyta</taxon>
        <taxon>Embryophyta</taxon>
        <taxon>Tracheophyta</taxon>
        <taxon>Spermatophyta</taxon>
        <taxon>Magnoliopsida</taxon>
        <taxon>eudicotyledons</taxon>
        <taxon>Gunneridae</taxon>
        <taxon>Pentapetalae</taxon>
        <taxon>asterids</taxon>
        <taxon>lamiids</taxon>
        <taxon>Lamiales</taxon>
        <taxon>Oleaceae</taxon>
        <taxon>Oleeae</taxon>
        <taxon>Fraxinus</taxon>
    </lineage>
</organism>
<gene>
    <name evidence="1" type="ORF">FPE_LOCUS4920</name>
</gene>
<name>A0AAD1YUT2_9LAMI</name>
<dbReference type="Proteomes" id="UP000834106">
    <property type="component" value="Chromosome 3"/>
</dbReference>
<protein>
    <submittedName>
        <fullName evidence="1">Uncharacterized protein</fullName>
    </submittedName>
</protein>
<reference evidence="1" key="1">
    <citation type="submission" date="2023-05" db="EMBL/GenBank/DDBJ databases">
        <authorList>
            <person name="Huff M."/>
        </authorList>
    </citation>
    <scope>NUCLEOTIDE SEQUENCE</scope>
</reference>
<keyword evidence="2" id="KW-1185">Reference proteome</keyword>
<proteinExistence type="predicted"/>